<keyword evidence="3" id="KW-0813">Transport</keyword>
<organism evidence="8 11">
    <name type="scientific">Arthrobacter bambusae</name>
    <dbReference type="NCBI Taxonomy" id="1338426"/>
    <lineage>
        <taxon>Bacteria</taxon>
        <taxon>Bacillati</taxon>
        <taxon>Actinomycetota</taxon>
        <taxon>Actinomycetes</taxon>
        <taxon>Micrococcales</taxon>
        <taxon>Micrococcaceae</taxon>
        <taxon>Arthrobacter</taxon>
    </lineage>
</organism>
<comment type="function">
    <text evidence="1">Needed for flagellar regrowth and assembly.</text>
</comment>
<dbReference type="EMBL" id="JAUSTF010000014">
    <property type="protein sequence ID" value="MDQ0182683.1"/>
    <property type="molecule type" value="Genomic_DNA"/>
</dbReference>
<accession>A0AAW8DH61</accession>
<proteinExistence type="inferred from homology"/>
<evidence type="ECO:0000256" key="3">
    <source>
        <dbReference type="ARBA" id="ARBA00022448"/>
    </source>
</evidence>
<dbReference type="Proteomes" id="UP001242995">
    <property type="component" value="Unassembled WGS sequence"/>
</dbReference>
<comment type="caution">
    <text evidence="8">The sequence shown here is derived from an EMBL/GenBank/DDBJ whole genome shotgun (WGS) entry which is preliminary data.</text>
</comment>
<feature type="domain" description="Flagellar assembly protein FliH/Type III secretion system HrpE" evidence="7">
    <location>
        <begin position="71"/>
        <end position="193"/>
    </location>
</feature>
<dbReference type="Proteomes" id="UP001230951">
    <property type="component" value="Unassembled WGS sequence"/>
</dbReference>
<dbReference type="GO" id="GO:0015031">
    <property type="term" value="P:protein transport"/>
    <property type="evidence" value="ECO:0007669"/>
    <property type="project" value="UniProtKB-KW"/>
</dbReference>
<keyword evidence="6" id="KW-1006">Bacterial flagellum protein export</keyword>
<dbReference type="EMBL" id="JAUSRG010000018">
    <property type="protein sequence ID" value="MDP9907163.1"/>
    <property type="molecule type" value="Genomic_DNA"/>
</dbReference>
<evidence type="ECO:0000256" key="1">
    <source>
        <dbReference type="ARBA" id="ARBA00003041"/>
    </source>
</evidence>
<keyword evidence="8" id="KW-0966">Cell projection</keyword>
<evidence type="ECO:0000256" key="4">
    <source>
        <dbReference type="ARBA" id="ARBA00022795"/>
    </source>
</evidence>
<dbReference type="Pfam" id="PF02108">
    <property type="entry name" value="FliH"/>
    <property type="match status" value="1"/>
</dbReference>
<gene>
    <name evidence="8" type="ORF">J2S90_004154</name>
    <name evidence="9" type="ORF">J2S93_004139</name>
</gene>
<sequence length="204" mass="21373">MSTEAEFQRVVFPDIQPAARSRKEDRGYTQGHAAGYAAGIQAAAAEQRRLREQFEAEHRAMLDAGQLAVEQAVRALEAAAAVSRQHRGAVLEEAQDVLAASAMELAEAILGYELNAGDSTARAALARALATVSDVQAVTTVRLHPADLAALSAVDVGNVAGVELKADPALDPGDAIAEYPQGWLDARLSTAVHRAKAALLGKDA</sequence>
<dbReference type="InterPro" id="IPR051472">
    <property type="entry name" value="T3SS_Stator/FliH"/>
</dbReference>
<comment type="similarity">
    <text evidence="2">Belongs to the FliH family.</text>
</comment>
<evidence type="ECO:0000256" key="6">
    <source>
        <dbReference type="ARBA" id="ARBA00023225"/>
    </source>
</evidence>
<evidence type="ECO:0000313" key="9">
    <source>
        <dbReference type="EMBL" id="MDQ0182683.1"/>
    </source>
</evidence>
<evidence type="ECO:0000313" key="10">
    <source>
        <dbReference type="Proteomes" id="UP001230951"/>
    </source>
</evidence>
<dbReference type="InterPro" id="IPR018035">
    <property type="entry name" value="Flagellar_FliH/T3SS_HrpE"/>
</dbReference>
<evidence type="ECO:0000313" key="11">
    <source>
        <dbReference type="Proteomes" id="UP001242995"/>
    </source>
</evidence>
<evidence type="ECO:0000259" key="7">
    <source>
        <dbReference type="Pfam" id="PF02108"/>
    </source>
</evidence>
<keyword evidence="10" id="KW-1185">Reference proteome</keyword>
<keyword evidence="8" id="KW-0282">Flagellum</keyword>
<keyword evidence="5" id="KW-0653">Protein transport</keyword>
<evidence type="ECO:0000256" key="5">
    <source>
        <dbReference type="ARBA" id="ARBA00022927"/>
    </source>
</evidence>
<evidence type="ECO:0000313" key="8">
    <source>
        <dbReference type="EMBL" id="MDP9907163.1"/>
    </source>
</evidence>
<name>A0AAW8DH61_9MICC</name>
<keyword evidence="4" id="KW-1005">Bacterial flagellum biogenesis</keyword>
<dbReference type="GO" id="GO:0044781">
    <property type="term" value="P:bacterial-type flagellum organization"/>
    <property type="evidence" value="ECO:0007669"/>
    <property type="project" value="UniProtKB-KW"/>
</dbReference>
<dbReference type="GO" id="GO:0005829">
    <property type="term" value="C:cytosol"/>
    <property type="evidence" value="ECO:0007669"/>
    <property type="project" value="TreeGrafter"/>
</dbReference>
<dbReference type="PANTHER" id="PTHR34982:SF1">
    <property type="entry name" value="FLAGELLAR ASSEMBLY PROTEIN FLIH"/>
    <property type="match status" value="1"/>
</dbReference>
<dbReference type="AlphaFoldDB" id="A0AAW8DH61"/>
<reference evidence="8 10" key="1">
    <citation type="submission" date="2023-07" db="EMBL/GenBank/DDBJ databases">
        <title>Sorghum-associated microbial communities from plants grown in Nebraska, USA.</title>
        <authorList>
            <person name="Schachtman D."/>
        </authorList>
    </citation>
    <scope>NUCLEOTIDE SEQUENCE</scope>
    <source>
        <strain evidence="8">DS1006</strain>
        <strain evidence="9 10">DS1016</strain>
    </source>
</reference>
<protein>
    <submittedName>
        <fullName evidence="8">Flagellar assembly protein FliH</fullName>
    </submittedName>
</protein>
<keyword evidence="8" id="KW-0969">Cilium</keyword>
<evidence type="ECO:0000256" key="2">
    <source>
        <dbReference type="ARBA" id="ARBA00006602"/>
    </source>
</evidence>
<dbReference type="PANTHER" id="PTHR34982">
    <property type="entry name" value="YOP PROTEINS TRANSLOCATION PROTEIN L"/>
    <property type="match status" value="1"/>
</dbReference>
<dbReference type="RefSeq" id="WP_306963785.1">
    <property type="nucleotide sequence ID" value="NZ_JAUSRG010000018.1"/>
</dbReference>